<evidence type="ECO:0000313" key="5">
    <source>
        <dbReference type="Proteomes" id="UP000662857"/>
    </source>
</evidence>
<gene>
    <name evidence="4" type="ORF">JQS43_07090</name>
</gene>
<evidence type="ECO:0000256" key="1">
    <source>
        <dbReference type="ARBA" id="ARBA00022723"/>
    </source>
</evidence>
<sequence length="463" mass="47782">MCIFVGLFVACFGVGNGRQSLLVTGIAIMVLAATTRVVIGFRGTPREWLQGVGRVLEVNEPPADARIGRCSLQLVVVVPGMPEETVVVHDSRVPVAQWPQPGQRVPIQVAADDIRDVRVQWRDFVPVEHPVEAAWHTDEPVPSPAVPPGSHLDPSPVIDFDLDHPPTGPIEPVAPVDRTTVDPIPTVEPATATSVAPAEASPADEGRLDRSNPLADDPADAVEPAAGDDGRADVAAPPDEVAHLAPAPAGGPEAVPAAVPRPRPSPRPSPRPRPHAPAPAAGAAAATAGAAMAGNAAGAATNGTTNGGTTGPPVSTAAPPPTGLGADILATYPSAHPGPAGAINGIGMTLLVSDLTRSVDFYRDRLGFYEVDNGAGTIVLGSGDTRLVLRAVANLGAIKHRLMHLNLEVSDIDAVYAELKANGVRFTSPPRAVEETARLQLWAAAFKDPDGHGVALTQWRPAG</sequence>
<dbReference type="InterPro" id="IPR004360">
    <property type="entry name" value="Glyas_Fos-R_dOase_dom"/>
</dbReference>
<dbReference type="RefSeq" id="WP_239678267.1">
    <property type="nucleotide sequence ID" value="NZ_CP070499.1"/>
</dbReference>
<evidence type="ECO:0000259" key="3">
    <source>
        <dbReference type="PROSITE" id="PS51819"/>
    </source>
</evidence>
<organism evidence="4 5">
    <name type="scientific">Natronosporangium hydrolyticum</name>
    <dbReference type="NCBI Taxonomy" id="2811111"/>
    <lineage>
        <taxon>Bacteria</taxon>
        <taxon>Bacillati</taxon>
        <taxon>Actinomycetota</taxon>
        <taxon>Actinomycetes</taxon>
        <taxon>Micromonosporales</taxon>
        <taxon>Micromonosporaceae</taxon>
        <taxon>Natronosporangium</taxon>
    </lineage>
</organism>
<protein>
    <submittedName>
        <fullName evidence="4">VOC family protein</fullName>
    </submittedName>
</protein>
<feature type="region of interest" description="Disordered" evidence="2">
    <location>
        <begin position="301"/>
        <end position="322"/>
    </location>
</feature>
<name>A0A895YE54_9ACTN</name>
<dbReference type="InterPro" id="IPR037523">
    <property type="entry name" value="VOC_core"/>
</dbReference>
<reference evidence="4" key="1">
    <citation type="submission" date="2021-02" db="EMBL/GenBank/DDBJ databases">
        <title>Natrosporangium hydrolyticum gen. nov., sp. nov, a haloalkaliphilic actinobacterium from a soda solonchak soil.</title>
        <authorList>
            <person name="Sorokin D.Y."/>
            <person name="Khijniak T.V."/>
            <person name="Zakharycheva A.P."/>
            <person name="Boueva O.V."/>
            <person name="Ariskina E.V."/>
            <person name="Hahnke R.L."/>
            <person name="Bunk B."/>
            <person name="Sproer C."/>
            <person name="Schumann P."/>
            <person name="Evtushenko L.I."/>
            <person name="Kublanov I.V."/>
        </authorList>
    </citation>
    <scope>NUCLEOTIDE SEQUENCE</scope>
    <source>
        <strain evidence="4">DSM 106523</strain>
    </source>
</reference>
<accession>A0A895YE54</accession>
<dbReference type="KEGG" id="nhy:JQS43_07090"/>
<evidence type="ECO:0000313" key="4">
    <source>
        <dbReference type="EMBL" id="QSB16067.1"/>
    </source>
</evidence>
<dbReference type="GO" id="GO:0004493">
    <property type="term" value="F:methylmalonyl-CoA epimerase activity"/>
    <property type="evidence" value="ECO:0007669"/>
    <property type="project" value="TreeGrafter"/>
</dbReference>
<dbReference type="AlphaFoldDB" id="A0A895YE54"/>
<dbReference type="PANTHER" id="PTHR43048">
    <property type="entry name" value="METHYLMALONYL-COA EPIMERASE"/>
    <property type="match status" value="1"/>
</dbReference>
<feature type="compositionally biased region" description="Low complexity" evidence="2">
    <location>
        <begin position="221"/>
        <end position="258"/>
    </location>
</feature>
<feature type="compositionally biased region" description="Pro residues" evidence="2">
    <location>
        <begin position="259"/>
        <end position="277"/>
    </location>
</feature>
<dbReference type="InterPro" id="IPR051785">
    <property type="entry name" value="MMCE/EMCE_epimerase"/>
</dbReference>
<keyword evidence="1" id="KW-0479">Metal-binding</keyword>
<dbReference type="Proteomes" id="UP000662857">
    <property type="component" value="Chromosome"/>
</dbReference>
<dbReference type="SUPFAM" id="SSF54593">
    <property type="entry name" value="Glyoxalase/Bleomycin resistance protein/Dihydroxybiphenyl dioxygenase"/>
    <property type="match status" value="1"/>
</dbReference>
<dbReference type="Gene3D" id="3.10.180.10">
    <property type="entry name" value="2,3-Dihydroxybiphenyl 1,2-Dioxygenase, domain 1"/>
    <property type="match status" value="1"/>
</dbReference>
<feature type="region of interest" description="Disordered" evidence="2">
    <location>
        <begin position="137"/>
        <end position="285"/>
    </location>
</feature>
<evidence type="ECO:0000256" key="2">
    <source>
        <dbReference type="SAM" id="MobiDB-lite"/>
    </source>
</evidence>
<keyword evidence="5" id="KW-1185">Reference proteome</keyword>
<proteinExistence type="predicted"/>
<dbReference type="EMBL" id="CP070499">
    <property type="protein sequence ID" value="QSB16067.1"/>
    <property type="molecule type" value="Genomic_DNA"/>
</dbReference>
<dbReference type="PROSITE" id="PS51819">
    <property type="entry name" value="VOC"/>
    <property type="match status" value="1"/>
</dbReference>
<dbReference type="PANTHER" id="PTHR43048:SF3">
    <property type="entry name" value="METHYLMALONYL-COA EPIMERASE, MITOCHONDRIAL"/>
    <property type="match status" value="1"/>
</dbReference>
<dbReference type="Pfam" id="PF00903">
    <property type="entry name" value="Glyoxalase"/>
    <property type="match status" value="1"/>
</dbReference>
<dbReference type="InterPro" id="IPR029068">
    <property type="entry name" value="Glyas_Bleomycin-R_OHBP_Dase"/>
</dbReference>
<dbReference type="GO" id="GO:0046872">
    <property type="term" value="F:metal ion binding"/>
    <property type="evidence" value="ECO:0007669"/>
    <property type="project" value="UniProtKB-KW"/>
</dbReference>
<dbReference type="GO" id="GO:0046491">
    <property type="term" value="P:L-methylmalonyl-CoA metabolic process"/>
    <property type="evidence" value="ECO:0007669"/>
    <property type="project" value="TreeGrafter"/>
</dbReference>
<feature type="domain" description="VOC" evidence="3">
    <location>
        <begin position="342"/>
        <end position="459"/>
    </location>
</feature>